<dbReference type="OrthoDB" id="5418922at2759"/>
<dbReference type="Proteomes" id="UP000193144">
    <property type="component" value="Unassembled WGS sequence"/>
</dbReference>
<dbReference type="EMBL" id="MCFA01000168">
    <property type="protein sequence ID" value="ORY01592.1"/>
    <property type="molecule type" value="Genomic_DNA"/>
</dbReference>
<feature type="non-terminal residue" evidence="1">
    <location>
        <position position="1"/>
    </location>
</feature>
<sequence length="152" mass="16456">PISDPMKAALLESFQASIDLVPDYLRPQFILVGAAASIAHGSRLWTEDVDIAGSVEAITAFRAAIDRGGTRFHICPGETIEFDSRLEFRVRLELLQLGGPFVESVSAVELLGGFVAGLPDLIWNRAKTIVGRGEDGDIADFKFLLAEAEKRG</sequence>
<dbReference type="STRING" id="1231657.A0A1Y1YU80"/>
<accession>A0A1Y1YU80</accession>
<gene>
    <name evidence="1" type="ORF">BCR34DRAFT_437186</name>
</gene>
<keyword evidence="2" id="KW-1185">Reference proteome</keyword>
<protein>
    <recommendedName>
        <fullName evidence="3">Polymerase nucleotidyl transferase domain-containing protein</fullName>
    </recommendedName>
</protein>
<dbReference type="AlphaFoldDB" id="A0A1Y1YU80"/>
<organism evidence="1 2">
    <name type="scientific">Clohesyomyces aquaticus</name>
    <dbReference type="NCBI Taxonomy" id="1231657"/>
    <lineage>
        <taxon>Eukaryota</taxon>
        <taxon>Fungi</taxon>
        <taxon>Dikarya</taxon>
        <taxon>Ascomycota</taxon>
        <taxon>Pezizomycotina</taxon>
        <taxon>Dothideomycetes</taxon>
        <taxon>Pleosporomycetidae</taxon>
        <taxon>Pleosporales</taxon>
        <taxon>Lindgomycetaceae</taxon>
        <taxon>Clohesyomyces</taxon>
    </lineage>
</organism>
<feature type="non-terminal residue" evidence="1">
    <location>
        <position position="152"/>
    </location>
</feature>
<evidence type="ECO:0000313" key="2">
    <source>
        <dbReference type="Proteomes" id="UP000193144"/>
    </source>
</evidence>
<evidence type="ECO:0008006" key="3">
    <source>
        <dbReference type="Google" id="ProtNLM"/>
    </source>
</evidence>
<proteinExistence type="predicted"/>
<comment type="caution">
    <text evidence="1">The sequence shown here is derived from an EMBL/GenBank/DDBJ whole genome shotgun (WGS) entry which is preliminary data.</text>
</comment>
<reference evidence="1 2" key="1">
    <citation type="submission" date="2016-07" db="EMBL/GenBank/DDBJ databases">
        <title>Pervasive Adenine N6-methylation of Active Genes in Fungi.</title>
        <authorList>
            <consortium name="DOE Joint Genome Institute"/>
            <person name="Mondo S.J."/>
            <person name="Dannebaum R.O."/>
            <person name="Kuo R.C."/>
            <person name="Labutti K."/>
            <person name="Haridas S."/>
            <person name="Kuo A."/>
            <person name="Salamov A."/>
            <person name="Ahrendt S.R."/>
            <person name="Lipzen A."/>
            <person name="Sullivan W."/>
            <person name="Andreopoulos W.B."/>
            <person name="Clum A."/>
            <person name="Lindquist E."/>
            <person name="Daum C."/>
            <person name="Ramamoorthy G.K."/>
            <person name="Gryganskyi A."/>
            <person name="Culley D."/>
            <person name="Magnuson J.K."/>
            <person name="James T.Y."/>
            <person name="O'Malley M.A."/>
            <person name="Stajich J.E."/>
            <person name="Spatafora J.W."/>
            <person name="Visel A."/>
            <person name="Grigoriev I.V."/>
        </authorList>
    </citation>
    <scope>NUCLEOTIDE SEQUENCE [LARGE SCALE GENOMIC DNA]</scope>
    <source>
        <strain evidence="1 2">CBS 115471</strain>
    </source>
</reference>
<evidence type="ECO:0000313" key="1">
    <source>
        <dbReference type="EMBL" id="ORY01592.1"/>
    </source>
</evidence>
<name>A0A1Y1YU80_9PLEO</name>